<proteinExistence type="predicted"/>
<name>A0A0E3YEV2_9BURK</name>
<dbReference type="KEGG" id="pox:MB84_16645"/>
<evidence type="ECO:0000313" key="2">
    <source>
        <dbReference type="Proteomes" id="UP000035050"/>
    </source>
</evidence>
<dbReference type="EMBL" id="CP011253">
    <property type="protein sequence ID" value="AKC70762.1"/>
    <property type="molecule type" value="Genomic_DNA"/>
</dbReference>
<dbReference type="Proteomes" id="UP000035050">
    <property type="component" value="Chromosome"/>
</dbReference>
<gene>
    <name evidence="1" type="ORF">MB84_16645</name>
</gene>
<dbReference type="HOGENOM" id="CLU_2524466_0_0_4"/>
<dbReference type="PATRIC" id="fig|573737.6.peg.4268"/>
<accession>A0A0E3YEV2</accession>
<protein>
    <submittedName>
        <fullName evidence="1">Uncharacterized protein</fullName>
    </submittedName>
</protein>
<reference evidence="1" key="1">
    <citation type="submission" date="2016-06" db="EMBL/GenBank/DDBJ databases">
        <title>Pandoraea oxalativorans DSM 23570 Genome Sequencing.</title>
        <authorList>
            <person name="Ee R."/>
            <person name="Lim Y.-L."/>
            <person name="Yong D."/>
            <person name="Yin W.-F."/>
            <person name="Chan K.-G."/>
        </authorList>
    </citation>
    <scope>NUCLEOTIDE SEQUENCE</scope>
    <source>
        <strain evidence="1">DSM 23570</strain>
    </source>
</reference>
<keyword evidence="2" id="KW-1185">Reference proteome</keyword>
<dbReference type="RefSeq" id="WP_046291944.1">
    <property type="nucleotide sequence ID" value="NZ_CP011253.3"/>
</dbReference>
<dbReference type="AlphaFoldDB" id="A0A0E3YEV2"/>
<organism evidence="1 2">
    <name type="scientific">Pandoraea oxalativorans</name>
    <dbReference type="NCBI Taxonomy" id="573737"/>
    <lineage>
        <taxon>Bacteria</taxon>
        <taxon>Pseudomonadati</taxon>
        <taxon>Pseudomonadota</taxon>
        <taxon>Betaproteobacteria</taxon>
        <taxon>Burkholderiales</taxon>
        <taxon>Burkholderiaceae</taxon>
        <taxon>Pandoraea</taxon>
    </lineage>
</organism>
<evidence type="ECO:0000313" key="1">
    <source>
        <dbReference type="EMBL" id="AKC70762.1"/>
    </source>
</evidence>
<sequence>MTMLCAPGMAQTSTDTTAATAPRRDAFFWLGEINKASLVINTRQGLLDAKLAPHIAQGLDTVLRAGDQPGELLSNLVYGVLWEI</sequence>